<accession>A0ABS4KYV1</accession>
<proteinExistence type="predicted"/>
<reference evidence="1 2" key="1">
    <citation type="submission" date="2021-03" db="EMBL/GenBank/DDBJ databases">
        <title>Genomic Encyclopedia of Type Strains, Phase IV (KMG-IV): sequencing the most valuable type-strain genomes for metagenomic binning, comparative biology and taxonomic classification.</title>
        <authorList>
            <person name="Goeker M."/>
        </authorList>
    </citation>
    <scope>NUCLEOTIDE SEQUENCE [LARGE SCALE GENOMIC DNA]</scope>
    <source>
        <strain evidence="1 2">DSM 28783</strain>
    </source>
</reference>
<dbReference type="EMBL" id="JAGGLM010000029">
    <property type="protein sequence ID" value="MBP2034044.1"/>
    <property type="molecule type" value="Genomic_DNA"/>
</dbReference>
<name>A0ABS4KYV1_9CLOT</name>
<protein>
    <submittedName>
        <fullName evidence="1">Uncharacterized protein</fullName>
    </submittedName>
</protein>
<evidence type="ECO:0000313" key="1">
    <source>
        <dbReference type="EMBL" id="MBP2034044.1"/>
    </source>
</evidence>
<sequence length="53" mass="6363">MSESRASLFLFAKKRVDLELTLRFKMIFIKNNVQVLELKLNMKLRVKSMDFKI</sequence>
<organism evidence="1 2">
    <name type="scientific">Clostridium algifaecis</name>
    <dbReference type="NCBI Taxonomy" id="1472040"/>
    <lineage>
        <taxon>Bacteria</taxon>
        <taxon>Bacillati</taxon>
        <taxon>Bacillota</taxon>
        <taxon>Clostridia</taxon>
        <taxon>Eubacteriales</taxon>
        <taxon>Clostridiaceae</taxon>
        <taxon>Clostridium</taxon>
    </lineage>
</organism>
<keyword evidence="2" id="KW-1185">Reference proteome</keyword>
<evidence type="ECO:0000313" key="2">
    <source>
        <dbReference type="Proteomes" id="UP001519307"/>
    </source>
</evidence>
<dbReference type="Proteomes" id="UP001519307">
    <property type="component" value="Unassembled WGS sequence"/>
</dbReference>
<comment type="caution">
    <text evidence="1">The sequence shown here is derived from an EMBL/GenBank/DDBJ whole genome shotgun (WGS) entry which is preliminary data.</text>
</comment>
<gene>
    <name evidence="1" type="ORF">J2Z42_002763</name>
</gene>